<dbReference type="Proteomes" id="UP000095280">
    <property type="component" value="Unplaced"/>
</dbReference>
<dbReference type="AlphaFoldDB" id="A0A1I8FHN1"/>
<evidence type="ECO:0000313" key="2">
    <source>
        <dbReference type="WBParaSite" id="maker-unitig_33388-snap-gene-0.2-mRNA-1"/>
    </source>
</evidence>
<accession>A0A1I8FHN1</accession>
<protein>
    <submittedName>
        <fullName evidence="2">DUF4338 domain-containing protein</fullName>
    </submittedName>
</protein>
<dbReference type="PANTHER" id="PTHR38696:SF1">
    <property type="entry name" value="MEDIATOR OF RNA POLYMERASE II TRANSCRIPTION SUBUNIT 13"/>
    <property type="match status" value="1"/>
</dbReference>
<dbReference type="WBParaSite" id="maker-unitig_33388-snap-gene-0.2-mRNA-1">
    <property type="protein sequence ID" value="maker-unitig_33388-snap-gene-0.2-mRNA-1"/>
    <property type="gene ID" value="maker-unitig_33388-snap-gene-0.2"/>
</dbReference>
<name>A0A1I8FHN1_9PLAT</name>
<reference evidence="2" key="1">
    <citation type="submission" date="2016-11" db="UniProtKB">
        <authorList>
            <consortium name="WormBaseParasite"/>
        </authorList>
    </citation>
    <scope>IDENTIFICATION</scope>
</reference>
<proteinExistence type="predicted"/>
<organism evidence="1 2">
    <name type="scientific">Macrostomum lignano</name>
    <dbReference type="NCBI Taxonomy" id="282301"/>
    <lineage>
        <taxon>Eukaryota</taxon>
        <taxon>Metazoa</taxon>
        <taxon>Spiralia</taxon>
        <taxon>Lophotrochozoa</taxon>
        <taxon>Platyhelminthes</taxon>
        <taxon>Rhabditophora</taxon>
        <taxon>Macrostomorpha</taxon>
        <taxon>Macrostomida</taxon>
        <taxon>Macrostomidae</taxon>
        <taxon>Macrostomum</taxon>
    </lineage>
</organism>
<evidence type="ECO:0000313" key="1">
    <source>
        <dbReference type="Proteomes" id="UP000095280"/>
    </source>
</evidence>
<dbReference type="PANTHER" id="PTHR38696">
    <property type="entry name" value="MEDIATOR OF RNA POLYMERASE II TRANSCRIPTION SUBUNIT 13"/>
    <property type="match status" value="1"/>
</dbReference>
<sequence>MILEIIRAMASEGYVLCMSTSIKDTTDSLFFRSATAADQPSCQRTRQSRRLLLRGGLRELSLSLRTRLLITLLLQELRDKGWRLVQTIELCRRLNDKSVFVFARAQPESSLHWCLSLHSKSVLRFVNAPSGMWLLDALRLVIAGGNYIHGRIKTERVFCAAYHHQVRDLRGPTLV</sequence>
<keyword evidence="1" id="KW-1185">Reference proteome</keyword>